<organism evidence="2">
    <name type="scientific">Drosophila rhopaloa</name>
    <name type="common">Fruit fly</name>
    <dbReference type="NCBI Taxonomy" id="1041015"/>
    <lineage>
        <taxon>Eukaryota</taxon>
        <taxon>Metazoa</taxon>
        <taxon>Ecdysozoa</taxon>
        <taxon>Arthropoda</taxon>
        <taxon>Hexapoda</taxon>
        <taxon>Insecta</taxon>
        <taxon>Pterygota</taxon>
        <taxon>Neoptera</taxon>
        <taxon>Endopterygota</taxon>
        <taxon>Diptera</taxon>
        <taxon>Brachycera</taxon>
        <taxon>Muscomorpha</taxon>
        <taxon>Ephydroidea</taxon>
        <taxon>Drosophilidae</taxon>
        <taxon>Drosophila</taxon>
        <taxon>Sophophora</taxon>
    </lineage>
</organism>
<dbReference type="OrthoDB" id="7861146at2759"/>
<protein>
    <submittedName>
        <fullName evidence="2">Uncharacterized protein LOC108040083</fullName>
    </submittedName>
</protein>
<dbReference type="GeneID" id="108040083"/>
<proteinExistence type="predicted"/>
<keyword evidence="1" id="KW-0472">Membrane</keyword>
<evidence type="ECO:0000256" key="1">
    <source>
        <dbReference type="SAM" id="Phobius"/>
    </source>
</evidence>
<dbReference type="RefSeq" id="XP_016972812.1">
    <property type="nucleotide sequence ID" value="XM_017117323.1"/>
</dbReference>
<feature type="transmembrane region" description="Helical" evidence="1">
    <location>
        <begin position="150"/>
        <end position="172"/>
    </location>
</feature>
<dbReference type="AlphaFoldDB" id="A0A6P4E4I0"/>
<keyword evidence="1" id="KW-0812">Transmembrane</keyword>
<name>A0A6P4E4I0_DRORH</name>
<sequence>MPGSNEFMQLCKAMFTHPMRFVCSATIPEYLSKKYRNRIIKPEDPYSIFQLITQNSTYLLVFQFQDISECRNIQLNDLHTLDCENHRSQTSTLFFGFSHRMCYNYTMELTADLQRHCGADDLELNEQSGYYYTNQDVNFDMSLSTNAGRLLESPVLVLYLIISLLLLAFLRWKAP</sequence>
<evidence type="ECO:0000313" key="2">
    <source>
        <dbReference type="RefSeq" id="XP_016972812.1"/>
    </source>
</evidence>
<gene>
    <name evidence="2" type="primary">LOC108040083</name>
</gene>
<accession>A0A6P4E4I0</accession>
<keyword evidence="1" id="KW-1133">Transmembrane helix</keyword>
<reference evidence="2" key="1">
    <citation type="submission" date="2025-08" db="UniProtKB">
        <authorList>
            <consortium name="RefSeq"/>
        </authorList>
    </citation>
    <scope>IDENTIFICATION</scope>
</reference>
<dbReference type="RefSeq" id="XP_016972812.2">
    <property type="nucleotide sequence ID" value="XM_017117323.2"/>
</dbReference>